<keyword evidence="2" id="KW-0472">Membrane</keyword>
<dbReference type="AlphaFoldDB" id="A0A537K654"/>
<evidence type="ECO:0000313" key="4">
    <source>
        <dbReference type="EMBL" id="TMI91251.1"/>
    </source>
</evidence>
<dbReference type="EMBL" id="VBAK01000100">
    <property type="protein sequence ID" value="TMI91251.1"/>
    <property type="molecule type" value="Genomic_DNA"/>
</dbReference>
<sequence length="359" mass="36749">MFAEGLRAGISGNPRGALTQSSLSRAGKCFLVQEFSTRMASLGIGERLRTARQALGLSLEEVETATRIRLAYLDALEREAFTELPNPAYVKGFLRSYAAHLGIPADELLAAYPRDASLGSAAAEPVVRHDSPIDVVITPATPFSRTRRLLTIAGIVVGVGALIVVYVFFSQVREFARTPPPASSRKAPAPGEQPEPAPAGEESQATSAAPSVVHPVSPPAPTPPAPPPAATPAPAKPAPAPPPAAAPAAPPAPQQPSAPPPYPPAGPSDTGPPLAGAVQVAVTANDRTWVRAVADGTVVFEGILDAGGRQGWQAARQITVKVGNAGAVEVVVNGRPLGPMGAPGAVIERTFQAGEAPSP</sequence>
<dbReference type="GO" id="GO:0003677">
    <property type="term" value="F:DNA binding"/>
    <property type="evidence" value="ECO:0007669"/>
    <property type="project" value="InterPro"/>
</dbReference>
<feature type="region of interest" description="Disordered" evidence="1">
    <location>
        <begin position="178"/>
        <end position="275"/>
    </location>
</feature>
<evidence type="ECO:0000259" key="3">
    <source>
        <dbReference type="Pfam" id="PF13464"/>
    </source>
</evidence>
<dbReference type="PANTHER" id="PTHR34475">
    <property type="match status" value="1"/>
</dbReference>
<organism evidence="4 5">
    <name type="scientific">Candidatus Segetimicrobium genomatis</name>
    <dbReference type="NCBI Taxonomy" id="2569760"/>
    <lineage>
        <taxon>Bacteria</taxon>
        <taxon>Bacillati</taxon>
        <taxon>Candidatus Sysuimicrobiota</taxon>
        <taxon>Candidatus Sysuimicrobiia</taxon>
        <taxon>Candidatus Sysuimicrobiales</taxon>
        <taxon>Candidatus Segetimicrobiaceae</taxon>
        <taxon>Candidatus Segetimicrobium</taxon>
    </lineage>
</organism>
<gene>
    <name evidence="4" type="ORF">E6H00_04495</name>
</gene>
<dbReference type="Pfam" id="PF13464">
    <property type="entry name" value="RodZ_C"/>
    <property type="match status" value="1"/>
</dbReference>
<dbReference type="SUPFAM" id="SSF47413">
    <property type="entry name" value="lambda repressor-like DNA-binding domains"/>
    <property type="match status" value="1"/>
</dbReference>
<feature type="domain" description="Cytoskeleton protein RodZ-like C-terminal" evidence="3">
    <location>
        <begin position="282"/>
        <end position="346"/>
    </location>
</feature>
<evidence type="ECO:0000256" key="1">
    <source>
        <dbReference type="SAM" id="MobiDB-lite"/>
    </source>
</evidence>
<dbReference type="InterPro" id="IPR010982">
    <property type="entry name" value="Lambda_DNA-bd_dom_sf"/>
</dbReference>
<evidence type="ECO:0000313" key="5">
    <source>
        <dbReference type="Proteomes" id="UP000318509"/>
    </source>
</evidence>
<feature type="transmembrane region" description="Helical" evidence="2">
    <location>
        <begin position="149"/>
        <end position="169"/>
    </location>
</feature>
<dbReference type="InterPro" id="IPR050400">
    <property type="entry name" value="Bact_Cytoskel_RodZ"/>
</dbReference>
<evidence type="ECO:0000256" key="2">
    <source>
        <dbReference type="SAM" id="Phobius"/>
    </source>
</evidence>
<keyword evidence="2" id="KW-1133">Transmembrane helix</keyword>
<feature type="compositionally biased region" description="Pro residues" evidence="1">
    <location>
        <begin position="216"/>
        <end position="266"/>
    </location>
</feature>
<keyword evidence="2" id="KW-0812">Transmembrane</keyword>
<dbReference type="Proteomes" id="UP000318509">
    <property type="component" value="Unassembled WGS sequence"/>
</dbReference>
<name>A0A537K654_9BACT</name>
<dbReference type="CDD" id="cd00093">
    <property type="entry name" value="HTH_XRE"/>
    <property type="match status" value="1"/>
</dbReference>
<comment type="caution">
    <text evidence="4">The sequence shown here is derived from an EMBL/GenBank/DDBJ whole genome shotgun (WGS) entry which is preliminary data.</text>
</comment>
<proteinExistence type="predicted"/>
<feature type="compositionally biased region" description="Low complexity" evidence="1">
    <location>
        <begin position="198"/>
        <end position="215"/>
    </location>
</feature>
<dbReference type="InterPro" id="IPR025194">
    <property type="entry name" value="RodZ-like_C"/>
</dbReference>
<reference evidence="4 5" key="1">
    <citation type="journal article" date="2019" name="Nat. Microbiol.">
        <title>Mediterranean grassland soil C-N compound turnover is dependent on rainfall and depth, and is mediated by genomically divergent microorganisms.</title>
        <authorList>
            <person name="Diamond S."/>
            <person name="Andeer P.F."/>
            <person name="Li Z."/>
            <person name="Crits-Christoph A."/>
            <person name="Burstein D."/>
            <person name="Anantharaman K."/>
            <person name="Lane K.R."/>
            <person name="Thomas B.C."/>
            <person name="Pan C."/>
            <person name="Northen T.R."/>
            <person name="Banfield J.F."/>
        </authorList>
    </citation>
    <scope>NUCLEOTIDE SEQUENCE [LARGE SCALE GENOMIC DNA]</scope>
    <source>
        <strain evidence="4">NP_3</strain>
    </source>
</reference>
<protein>
    <submittedName>
        <fullName evidence="4">Helix-turn-helix domain-containing protein</fullName>
    </submittedName>
</protein>
<dbReference type="InterPro" id="IPR001387">
    <property type="entry name" value="Cro/C1-type_HTH"/>
</dbReference>
<dbReference type="Pfam" id="PF13413">
    <property type="entry name" value="HTH_25"/>
    <property type="match status" value="1"/>
</dbReference>
<accession>A0A537K654</accession>
<dbReference type="Gene3D" id="1.10.260.40">
    <property type="entry name" value="lambda repressor-like DNA-binding domains"/>
    <property type="match status" value="1"/>
</dbReference>
<dbReference type="PANTHER" id="PTHR34475:SF1">
    <property type="entry name" value="CYTOSKELETON PROTEIN RODZ"/>
    <property type="match status" value="1"/>
</dbReference>